<dbReference type="Gene3D" id="3.40.50.300">
    <property type="entry name" value="P-loop containing nucleotide triphosphate hydrolases"/>
    <property type="match status" value="1"/>
</dbReference>
<dbReference type="SUPFAM" id="SSF52540">
    <property type="entry name" value="P-loop containing nucleoside triphosphate hydrolases"/>
    <property type="match status" value="1"/>
</dbReference>
<dbReference type="InterPro" id="IPR029063">
    <property type="entry name" value="SAM-dependent_MTases_sf"/>
</dbReference>
<dbReference type="InterPro" id="IPR019410">
    <property type="entry name" value="Methyltransf_16"/>
</dbReference>
<accession>A0A7S3PLN6</accession>
<dbReference type="GO" id="GO:0008146">
    <property type="term" value="F:sulfotransferase activity"/>
    <property type="evidence" value="ECO:0007669"/>
    <property type="project" value="InterPro"/>
</dbReference>
<proteinExistence type="inferred from homology"/>
<protein>
    <recommendedName>
        <fullName evidence="3">Sulfotransferase domain-containing protein</fullName>
    </recommendedName>
</protein>
<sequence length="596" mass="67202">MAAMTEEVGNDEQERMPLLPITLERTVNACANHDLDNKTVFVCSYPKSGTTWMQNVVFQLCSSGKVPLDHISNFCPFFENDKTWEYPPGVPQALVAEKYRECHKKLGWRIFNTHLWWNMMPKGGNARYIYVVRDARDVCCSFYHHLSHQSPQDGGYEGTLDEFVDDWCDGNIAFGDWPSHLNSWLSRKATNLNTASVDERILVVSFEDMKENLKKVVARVAVHIGIEIKDERLEEILPFLSFSYMKQKINKFEPKSVEWVDKGDGFSFMRKGKRGDSKTLFSSRHESKFQELFRKKSIPECCKAFVSDGTSILKDKNVNEEQGQIAFTELEEFKGHDSETFQDFPVHPHRKVMFGSRTYSISSVHNLTPIDALLLAGVNTDKSVDLTGHKIWLSARVMSLFCLQDDVRKSFTGKSVLELGSGCGFAGLAVALGTACTRMKLTDMEDGTIRLITKNIKQNNLSQICAASDLEWNERHTVVPDSEGYDVVLASDCAYDVDVLPSLFCTARSQCTHRFLVVNVQNRLFCGGLDEANKLMEEVASKAGFASFVQHSLQDLLETSLQSNSLFIANQAKIIKEKVSSSCGDLDICITSFYVS</sequence>
<keyword evidence="2" id="KW-0808">Transferase</keyword>
<dbReference type="AlphaFoldDB" id="A0A7S3PLN6"/>
<name>A0A7S3PLN6_9STRA</name>
<dbReference type="Gene3D" id="3.40.50.150">
    <property type="entry name" value="Vaccinia Virus protein VP39"/>
    <property type="match status" value="1"/>
</dbReference>
<dbReference type="SUPFAM" id="SSF53335">
    <property type="entry name" value="S-adenosyl-L-methionine-dependent methyltransferases"/>
    <property type="match status" value="1"/>
</dbReference>
<organism evidence="4">
    <name type="scientific">Aplanochytrium stocchinoi</name>
    <dbReference type="NCBI Taxonomy" id="215587"/>
    <lineage>
        <taxon>Eukaryota</taxon>
        <taxon>Sar</taxon>
        <taxon>Stramenopiles</taxon>
        <taxon>Bigyra</taxon>
        <taxon>Labyrinthulomycetes</taxon>
        <taxon>Thraustochytrida</taxon>
        <taxon>Thraustochytriidae</taxon>
        <taxon>Aplanochytrium</taxon>
    </lineage>
</organism>
<comment type="similarity">
    <text evidence="1">Belongs to the sulfotransferase 1 family.</text>
</comment>
<evidence type="ECO:0000256" key="1">
    <source>
        <dbReference type="ARBA" id="ARBA00005771"/>
    </source>
</evidence>
<evidence type="ECO:0000259" key="3">
    <source>
        <dbReference type="Pfam" id="PF00685"/>
    </source>
</evidence>
<dbReference type="EMBL" id="HBIN01017452">
    <property type="protein sequence ID" value="CAE0443218.1"/>
    <property type="molecule type" value="Transcribed_RNA"/>
</dbReference>
<dbReference type="Pfam" id="PF00685">
    <property type="entry name" value="Sulfotransfer_1"/>
    <property type="match status" value="1"/>
</dbReference>
<dbReference type="InterPro" id="IPR000863">
    <property type="entry name" value="Sulfotransferase_dom"/>
</dbReference>
<evidence type="ECO:0000313" key="4">
    <source>
        <dbReference type="EMBL" id="CAE0443218.1"/>
    </source>
</evidence>
<feature type="domain" description="Sulfotransferase" evidence="3">
    <location>
        <begin position="39"/>
        <end position="296"/>
    </location>
</feature>
<dbReference type="Pfam" id="PF10294">
    <property type="entry name" value="Methyltransf_16"/>
    <property type="match status" value="1"/>
</dbReference>
<gene>
    <name evidence="4" type="ORF">ASTO00021_LOCUS13313</name>
</gene>
<dbReference type="InterPro" id="IPR027417">
    <property type="entry name" value="P-loop_NTPase"/>
</dbReference>
<dbReference type="PANTHER" id="PTHR11783">
    <property type="entry name" value="SULFOTRANSFERASE SULT"/>
    <property type="match status" value="1"/>
</dbReference>
<evidence type="ECO:0000256" key="2">
    <source>
        <dbReference type="ARBA" id="ARBA00022679"/>
    </source>
</evidence>
<reference evidence="4" key="1">
    <citation type="submission" date="2021-01" db="EMBL/GenBank/DDBJ databases">
        <authorList>
            <person name="Corre E."/>
            <person name="Pelletier E."/>
            <person name="Niang G."/>
            <person name="Scheremetjew M."/>
            <person name="Finn R."/>
            <person name="Kale V."/>
            <person name="Holt S."/>
            <person name="Cochrane G."/>
            <person name="Meng A."/>
            <person name="Brown T."/>
            <person name="Cohen L."/>
        </authorList>
    </citation>
    <scope>NUCLEOTIDE SEQUENCE</scope>
    <source>
        <strain evidence="4">GSBS06</strain>
    </source>
</reference>